<sequence>TALHYAAEKDETCVEILLEYGANPNLRKNGSLPWEVARDPQLCQRLSRLCSAPGTLQALSRYAVRRSLGLRFLPQAVQQLPLPACLKEYLLLLT</sequence>
<dbReference type="GO" id="GO:0035556">
    <property type="term" value="P:intracellular signal transduction"/>
    <property type="evidence" value="ECO:0007669"/>
    <property type="project" value="InterPro"/>
</dbReference>
<dbReference type="SUPFAM" id="SSF158235">
    <property type="entry name" value="SOCS box-like"/>
    <property type="match status" value="1"/>
</dbReference>
<dbReference type="GO" id="GO:0016567">
    <property type="term" value="P:protein ubiquitination"/>
    <property type="evidence" value="ECO:0007669"/>
    <property type="project" value="UniProtKB-UniPathway"/>
</dbReference>
<dbReference type="AlphaFoldDB" id="A0A8C9MF42"/>
<dbReference type="SMART" id="SM00969">
    <property type="entry name" value="SOCS_box"/>
    <property type="match status" value="1"/>
</dbReference>
<dbReference type="PROSITE" id="PS50088">
    <property type="entry name" value="ANK_REPEAT"/>
    <property type="match status" value="1"/>
</dbReference>
<protein>
    <recommendedName>
        <fullName evidence="5">SOCS box domain-containing protein</fullName>
    </recommendedName>
</protein>
<keyword evidence="2" id="KW-0677">Repeat</keyword>
<evidence type="ECO:0000313" key="7">
    <source>
        <dbReference type="Proteomes" id="UP000694409"/>
    </source>
</evidence>
<evidence type="ECO:0000256" key="3">
    <source>
        <dbReference type="ARBA" id="ARBA00023043"/>
    </source>
</evidence>
<evidence type="ECO:0000313" key="6">
    <source>
        <dbReference type="Ensembl" id="ENSSCAP00000001596.1"/>
    </source>
</evidence>
<dbReference type="UniPathway" id="UPA00143"/>
<dbReference type="SUPFAM" id="SSF48403">
    <property type="entry name" value="Ankyrin repeat"/>
    <property type="match status" value="1"/>
</dbReference>
<dbReference type="InterPro" id="IPR036770">
    <property type="entry name" value="Ankyrin_rpt-contain_sf"/>
</dbReference>
<dbReference type="InterPro" id="IPR002110">
    <property type="entry name" value="Ankyrin_rpt"/>
</dbReference>
<evidence type="ECO:0000256" key="2">
    <source>
        <dbReference type="ARBA" id="ARBA00022737"/>
    </source>
</evidence>
<feature type="repeat" description="ANK" evidence="4">
    <location>
        <begin position="1"/>
        <end position="29"/>
    </location>
</feature>
<reference evidence="6" key="2">
    <citation type="submission" date="2025-09" db="UniProtKB">
        <authorList>
            <consortium name="Ensembl"/>
        </authorList>
    </citation>
    <scope>IDENTIFICATION</scope>
</reference>
<dbReference type="InterPro" id="IPR036036">
    <property type="entry name" value="SOCS_box-like_dom_sf"/>
</dbReference>
<dbReference type="Gene3D" id="1.10.750.20">
    <property type="entry name" value="SOCS box"/>
    <property type="match status" value="1"/>
</dbReference>
<dbReference type="Pfam" id="PF00023">
    <property type="entry name" value="Ank"/>
    <property type="match status" value="1"/>
</dbReference>
<evidence type="ECO:0000259" key="5">
    <source>
        <dbReference type="PROSITE" id="PS50225"/>
    </source>
</evidence>
<dbReference type="InterPro" id="IPR001496">
    <property type="entry name" value="SOCS_box"/>
</dbReference>
<evidence type="ECO:0000256" key="4">
    <source>
        <dbReference type="PROSITE-ProRule" id="PRU00023"/>
    </source>
</evidence>
<proteinExistence type="predicted"/>
<keyword evidence="7" id="KW-1185">Reference proteome</keyword>
<organism evidence="6 7">
    <name type="scientific">Serinus canaria</name>
    <name type="common">Island canary</name>
    <name type="synonym">Fringilla canaria</name>
    <dbReference type="NCBI Taxonomy" id="9135"/>
    <lineage>
        <taxon>Eukaryota</taxon>
        <taxon>Metazoa</taxon>
        <taxon>Chordata</taxon>
        <taxon>Craniata</taxon>
        <taxon>Vertebrata</taxon>
        <taxon>Euteleostomi</taxon>
        <taxon>Archelosauria</taxon>
        <taxon>Archosauria</taxon>
        <taxon>Dinosauria</taxon>
        <taxon>Saurischia</taxon>
        <taxon>Theropoda</taxon>
        <taxon>Coelurosauria</taxon>
        <taxon>Aves</taxon>
        <taxon>Neognathae</taxon>
        <taxon>Neoaves</taxon>
        <taxon>Telluraves</taxon>
        <taxon>Australaves</taxon>
        <taxon>Passeriformes</taxon>
        <taxon>Passeroidea</taxon>
        <taxon>Fringillidae</taxon>
        <taxon>Carduelinae</taxon>
        <taxon>Serinus</taxon>
    </lineage>
</organism>
<dbReference type="Pfam" id="PF07525">
    <property type="entry name" value="SOCS_box"/>
    <property type="match status" value="1"/>
</dbReference>
<dbReference type="Proteomes" id="UP000694409">
    <property type="component" value="Unassembled WGS sequence"/>
</dbReference>
<keyword evidence="3 4" id="KW-0040">ANK repeat</keyword>
<reference evidence="6" key="1">
    <citation type="submission" date="2025-08" db="UniProtKB">
        <authorList>
            <consortium name="Ensembl"/>
        </authorList>
    </citation>
    <scope>IDENTIFICATION</scope>
</reference>
<dbReference type="Gene3D" id="1.25.40.20">
    <property type="entry name" value="Ankyrin repeat-containing domain"/>
    <property type="match status" value="1"/>
</dbReference>
<dbReference type="Ensembl" id="ENSSCAT00000001828.1">
    <property type="protein sequence ID" value="ENSSCAP00000001596.1"/>
    <property type="gene ID" value="ENSSCAG00000001336.1"/>
</dbReference>
<feature type="domain" description="SOCS box" evidence="5">
    <location>
        <begin position="41"/>
        <end position="94"/>
    </location>
</feature>
<dbReference type="PANTHER" id="PTHR24134:SF9">
    <property type="entry name" value="ANKYRIN REPEAT AND SOCS BOX PROTEIN 8"/>
    <property type="match status" value="1"/>
</dbReference>
<name>A0A8C9MF42_SERCA</name>
<comment type="pathway">
    <text evidence="1">Protein modification; protein ubiquitination.</text>
</comment>
<evidence type="ECO:0000256" key="1">
    <source>
        <dbReference type="ARBA" id="ARBA00004906"/>
    </source>
</evidence>
<dbReference type="PANTHER" id="PTHR24134">
    <property type="entry name" value="ANKYRIN REPEAT-CONTAINING PROTEIN DDB_G0279043"/>
    <property type="match status" value="1"/>
</dbReference>
<dbReference type="FunFam" id="1.10.750.20:FF:000001">
    <property type="entry name" value="Ankyrin repeat and SOCS box containing 1"/>
    <property type="match status" value="1"/>
</dbReference>
<accession>A0A8C9MF42</accession>
<dbReference type="PROSITE" id="PS50225">
    <property type="entry name" value="SOCS"/>
    <property type="match status" value="1"/>
</dbReference>